<protein>
    <submittedName>
        <fullName evidence="2">Uncharacterized protein</fullName>
    </submittedName>
</protein>
<accession>A0A182SQ43</accession>
<evidence type="ECO:0000313" key="3">
    <source>
        <dbReference type="Proteomes" id="UP000075901"/>
    </source>
</evidence>
<dbReference type="Proteomes" id="UP000075901">
    <property type="component" value="Unassembled WGS sequence"/>
</dbReference>
<organism evidence="2 3">
    <name type="scientific">Anopheles maculatus</name>
    <dbReference type="NCBI Taxonomy" id="74869"/>
    <lineage>
        <taxon>Eukaryota</taxon>
        <taxon>Metazoa</taxon>
        <taxon>Ecdysozoa</taxon>
        <taxon>Arthropoda</taxon>
        <taxon>Hexapoda</taxon>
        <taxon>Insecta</taxon>
        <taxon>Pterygota</taxon>
        <taxon>Neoptera</taxon>
        <taxon>Endopterygota</taxon>
        <taxon>Diptera</taxon>
        <taxon>Nematocera</taxon>
        <taxon>Culicoidea</taxon>
        <taxon>Culicidae</taxon>
        <taxon>Anophelinae</taxon>
        <taxon>Anopheles</taxon>
        <taxon>Anopheles maculatus group</taxon>
    </lineage>
</organism>
<evidence type="ECO:0000256" key="1">
    <source>
        <dbReference type="SAM" id="MobiDB-lite"/>
    </source>
</evidence>
<reference evidence="2" key="2">
    <citation type="submission" date="2020-05" db="UniProtKB">
        <authorList>
            <consortium name="EnsemblMetazoa"/>
        </authorList>
    </citation>
    <scope>IDENTIFICATION</scope>
    <source>
        <strain evidence="2">maculatus3</strain>
    </source>
</reference>
<dbReference type="AlphaFoldDB" id="A0A182SQ43"/>
<keyword evidence="3" id="KW-1185">Reference proteome</keyword>
<feature type="region of interest" description="Disordered" evidence="1">
    <location>
        <begin position="26"/>
        <end position="62"/>
    </location>
</feature>
<feature type="compositionally biased region" description="Low complexity" evidence="1">
    <location>
        <begin position="52"/>
        <end position="62"/>
    </location>
</feature>
<name>A0A182SQ43_9DIPT</name>
<dbReference type="VEuPathDB" id="VectorBase:AMAM011173"/>
<proteinExistence type="predicted"/>
<feature type="compositionally biased region" description="Polar residues" evidence="1">
    <location>
        <begin position="36"/>
        <end position="45"/>
    </location>
</feature>
<evidence type="ECO:0000313" key="2">
    <source>
        <dbReference type="EnsemblMetazoa" id="AMAM011173-PA"/>
    </source>
</evidence>
<reference evidence="3" key="1">
    <citation type="submission" date="2013-09" db="EMBL/GenBank/DDBJ databases">
        <title>The Genome Sequence of Anopheles maculatus species B.</title>
        <authorList>
            <consortium name="The Broad Institute Genomics Platform"/>
            <person name="Neafsey D.E."/>
            <person name="Besansky N."/>
            <person name="Howell P."/>
            <person name="Walton C."/>
            <person name="Young S.K."/>
            <person name="Zeng Q."/>
            <person name="Gargeya S."/>
            <person name="Fitzgerald M."/>
            <person name="Haas B."/>
            <person name="Abouelleil A."/>
            <person name="Allen A.W."/>
            <person name="Alvarado L."/>
            <person name="Arachchi H.M."/>
            <person name="Berlin A.M."/>
            <person name="Chapman S.B."/>
            <person name="Gainer-Dewar J."/>
            <person name="Goldberg J."/>
            <person name="Griggs A."/>
            <person name="Gujja S."/>
            <person name="Hansen M."/>
            <person name="Howarth C."/>
            <person name="Imamovic A."/>
            <person name="Ireland A."/>
            <person name="Larimer J."/>
            <person name="McCowan C."/>
            <person name="Murphy C."/>
            <person name="Pearson M."/>
            <person name="Poon T.W."/>
            <person name="Priest M."/>
            <person name="Roberts A."/>
            <person name="Saif S."/>
            <person name="Shea T."/>
            <person name="Sisk P."/>
            <person name="Sykes S."/>
            <person name="Wortman J."/>
            <person name="Nusbaum C."/>
            <person name="Birren B."/>
        </authorList>
    </citation>
    <scope>NUCLEOTIDE SEQUENCE [LARGE SCALE GENOMIC DNA]</scope>
    <source>
        <strain evidence="3">maculatus3</strain>
    </source>
</reference>
<dbReference type="EnsemblMetazoa" id="AMAM011173-RA">
    <property type="protein sequence ID" value="AMAM011173-PA"/>
    <property type="gene ID" value="AMAM011173"/>
</dbReference>
<sequence length="201" mass="22713">MSSPWATIQPVAAVDLQEIMSEEFARELQSKEVPSEPQQAASSPCKQPEPGPSSSKSVPVPVVDSFEEPVAGCSRPLDPGKHLEAVPEDVLRAIEQADQKEIDSDAVIAQMLQAQFDAEYDAQIKREENHRNKDSKVKVSYKNYRVIPEELLYEEPVEIAVDQKADWDRFETNEKEQKLLPRVGFRLNEEGEMLTKHNLDI</sequence>